<keyword evidence="4" id="KW-1280">Immunoglobulin</keyword>
<dbReference type="PANTHER" id="PTHR23266">
    <property type="entry name" value="IMMUNOGLOBULIN HEAVY CHAIN"/>
    <property type="match status" value="1"/>
</dbReference>
<dbReference type="PROSITE" id="PS50835">
    <property type="entry name" value="IG_LIKE"/>
    <property type="match status" value="2"/>
</dbReference>
<reference evidence="6 7" key="1">
    <citation type="journal article" date="2021" name="G3 (Bethesda)">
        <title>Improved contiguity of the threespine stickleback genome using long-read sequencing.</title>
        <authorList>
            <person name="Nath S."/>
            <person name="Shaw D.E."/>
            <person name="White M.A."/>
        </authorList>
    </citation>
    <scope>NUCLEOTIDE SEQUENCE [LARGE SCALE GENOMIC DNA]</scope>
    <source>
        <strain evidence="6 7">Lake Benthic</strain>
    </source>
</reference>
<dbReference type="InterPro" id="IPR013106">
    <property type="entry name" value="Ig_V-set"/>
</dbReference>
<evidence type="ECO:0000259" key="5">
    <source>
        <dbReference type="PROSITE" id="PS50835"/>
    </source>
</evidence>
<reference evidence="6" key="2">
    <citation type="submission" date="2025-08" db="UniProtKB">
        <authorList>
            <consortium name="Ensembl"/>
        </authorList>
    </citation>
    <scope>IDENTIFICATION</scope>
</reference>
<dbReference type="InterPro" id="IPR036179">
    <property type="entry name" value="Ig-like_dom_sf"/>
</dbReference>
<dbReference type="GO" id="GO:0005576">
    <property type="term" value="C:extracellular region"/>
    <property type="evidence" value="ECO:0007669"/>
    <property type="project" value="UniProtKB-ARBA"/>
</dbReference>
<keyword evidence="3" id="KW-0393">Immunoglobulin domain</keyword>
<evidence type="ECO:0000313" key="6">
    <source>
        <dbReference type="Ensembl" id="ENSGACP00000036176.1"/>
    </source>
</evidence>
<dbReference type="FunFam" id="2.60.40.10:FF:003074">
    <property type="entry name" value="Immunoglobulin heavy variable 11-1"/>
    <property type="match status" value="1"/>
</dbReference>
<proteinExistence type="predicted"/>
<dbReference type="GO" id="GO:0019814">
    <property type="term" value="C:immunoglobulin complex"/>
    <property type="evidence" value="ECO:0007669"/>
    <property type="project" value="UniProtKB-KW"/>
</dbReference>
<dbReference type="GO" id="GO:0002250">
    <property type="term" value="P:adaptive immune response"/>
    <property type="evidence" value="ECO:0007669"/>
    <property type="project" value="UniProtKB-KW"/>
</dbReference>
<dbReference type="InterPro" id="IPR013783">
    <property type="entry name" value="Ig-like_fold"/>
</dbReference>
<dbReference type="Pfam" id="PF07654">
    <property type="entry name" value="C1-set"/>
    <property type="match status" value="1"/>
</dbReference>
<dbReference type="SUPFAM" id="SSF48726">
    <property type="entry name" value="Immunoglobulin"/>
    <property type="match status" value="2"/>
</dbReference>
<feature type="domain" description="Ig-like" evidence="5">
    <location>
        <begin position="137"/>
        <end position="225"/>
    </location>
</feature>
<evidence type="ECO:0000256" key="4">
    <source>
        <dbReference type="ARBA" id="ARBA00043265"/>
    </source>
</evidence>
<dbReference type="InterPro" id="IPR050199">
    <property type="entry name" value="IgHV"/>
</dbReference>
<dbReference type="Proteomes" id="UP000007635">
    <property type="component" value="Chromosome XI"/>
</dbReference>
<dbReference type="Ensembl" id="ENSGACT00000080742.1">
    <property type="protein sequence ID" value="ENSGACP00000036176.1"/>
    <property type="gene ID" value="ENSGACG00000027653.1"/>
</dbReference>
<dbReference type="InterPro" id="IPR003599">
    <property type="entry name" value="Ig_sub"/>
</dbReference>
<evidence type="ECO:0000256" key="3">
    <source>
        <dbReference type="ARBA" id="ARBA00023319"/>
    </source>
</evidence>
<accession>A0AAQ4PBD1</accession>
<organism evidence="6 7">
    <name type="scientific">Gasterosteus aculeatus aculeatus</name>
    <name type="common">three-spined stickleback</name>
    <dbReference type="NCBI Taxonomy" id="481459"/>
    <lineage>
        <taxon>Eukaryota</taxon>
        <taxon>Metazoa</taxon>
        <taxon>Chordata</taxon>
        <taxon>Craniata</taxon>
        <taxon>Vertebrata</taxon>
        <taxon>Euteleostomi</taxon>
        <taxon>Actinopterygii</taxon>
        <taxon>Neopterygii</taxon>
        <taxon>Teleostei</taxon>
        <taxon>Neoteleostei</taxon>
        <taxon>Acanthomorphata</taxon>
        <taxon>Eupercaria</taxon>
        <taxon>Perciformes</taxon>
        <taxon>Cottioidei</taxon>
        <taxon>Gasterosteales</taxon>
        <taxon>Gasterosteidae</taxon>
        <taxon>Gasterosteus</taxon>
    </lineage>
</organism>
<reference evidence="6" key="3">
    <citation type="submission" date="2025-09" db="UniProtKB">
        <authorList>
            <consortium name="Ensembl"/>
        </authorList>
    </citation>
    <scope>IDENTIFICATION</scope>
</reference>
<dbReference type="InterPro" id="IPR007110">
    <property type="entry name" value="Ig-like_dom"/>
</dbReference>
<name>A0AAQ4PBD1_GASAC</name>
<dbReference type="Pfam" id="PF07686">
    <property type="entry name" value="V-set"/>
    <property type="match status" value="1"/>
</dbReference>
<keyword evidence="1" id="KW-0391">Immunity</keyword>
<dbReference type="AlphaFoldDB" id="A0AAQ4PBD1"/>
<evidence type="ECO:0000313" key="7">
    <source>
        <dbReference type="Proteomes" id="UP000007635"/>
    </source>
</evidence>
<keyword evidence="2" id="KW-1064">Adaptive immunity</keyword>
<evidence type="ECO:0000256" key="2">
    <source>
        <dbReference type="ARBA" id="ARBA00023130"/>
    </source>
</evidence>
<dbReference type="SMART" id="SM00406">
    <property type="entry name" value="IGv"/>
    <property type="match status" value="1"/>
</dbReference>
<dbReference type="GeneTree" id="ENSGT01140000282517"/>
<dbReference type="SMART" id="SM00407">
    <property type="entry name" value="IGc1"/>
    <property type="match status" value="1"/>
</dbReference>
<evidence type="ECO:0000256" key="1">
    <source>
        <dbReference type="ARBA" id="ARBA00022859"/>
    </source>
</evidence>
<sequence length="230" mass="25150">MEEEALPLSVASSLQTLSESEPAVKLPGESHKLTCTYAGISDDAADICWIRQAEGKGLEWIAQISAPSGSSKYYSTSVLNRFTISRDNAVDQVSLQMNSLTTEDSAVYYCEMHYCDYFDYWGQGTTVTVSSETTASPTLFPLVMCQPGCADEITVGCLAHDFFPESLTFQWTNAKGAVTSDKYPSTLNNKKYTGVSLLKVSKSDWNSRRSFQCSVTHTGGSKSVTLEKGM</sequence>
<dbReference type="InterPro" id="IPR003597">
    <property type="entry name" value="Ig_C1-set"/>
</dbReference>
<dbReference type="InterPro" id="IPR003006">
    <property type="entry name" value="Ig/MHC_CS"/>
</dbReference>
<dbReference type="Gene3D" id="2.60.40.10">
    <property type="entry name" value="Immunoglobulins"/>
    <property type="match status" value="2"/>
</dbReference>
<keyword evidence="7" id="KW-1185">Reference proteome</keyword>
<feature type="domain" description="Ig-like" evidence="5">
    <location>
        <begin position="7"/>
        <end position="130"/>
    </location>
</feature>
<dbReference type="PROSITE" id="PS00290">
    <property type="entry name" value="IG_MHC"/>
    <property type="match status" value="1"/>
</dbReference>
<dbReference type="SMART" id="SM00409">
    <property type="entry name" value="IG"/>
    <property type="match status" value="1"/>
</dbReference>
<protein>
    <recommendedName>
        <fullName evidence="5">Ig-like domain-containing protein</fullName>
    </recommendedName>
</protein>